<dbReference type="Gene3D" id="3.40.50.150">
    <property type="entry name" value="Vaccinia Virus protein VP39"/>
    <property type="match status" value="1"/>
</dbReference>
<evidence type="ECO:0000313" key="4">
    <source>
        <dbReference type="Proteomes" id="UP001189429"/>
    </source>
</evidence>
<dbReference type="Proteomes" id="UP001189429">
    <property type="component" value="Unassembled WGS sequence"/>
</dbReference>
<dbReference type="PANTHER" id="PTHR34512:SF30">
    <property type="entry name" value="OUTER MEMBRANE PROTEIN ASSEMBLY FACTOR BAMB"/>
    <property type="match status" value="1"/>
</dbReference>
<feature type="domain" description="Pyrrolo-quinoline quinone repeat" evidence="2">
    <location>
        <begin position="1527"/>
        <end position="1654"/>
    </location>
</feature>
<feature type="region of interest" description="Disordered" evidence="1">
    <location>
        <begin position="17"/>
        <end position="75"/>
    </location>
</feature>
<proteinExistence type="predicted"/>
<sequence>MDRLWITLVALPVPPLARSARQGGGAQRRPKKSARSSEGLRDHTARSPSRSSRRAPSTVRSTTAPSPGDNATAAGLRPPRARLLLLIASSWPRFRERGLLRDGLARCVSGEPGASGSVVWRFVLQGGPPAGAEVLAAEEAATSDDLLLLPSCQAGGGAGPGAGAPMAQALRALRSLSRGLRFDFLMSVRDSSAVSLRNVLQLLDLLPEGRVVVSNEPADGASAAAAAAQAADLMFLASADIARVLAKEGASLRSSGAGDAGPMSLWLRGWAGVRHLRHASWFLRDAAQCGGSTLAVEAASPETWQEAAAAPCRLCLPPASPSPPGPVPAPPGCRWPRLLRDRAAALGGEACRAACAAQAVVNATRRACPPAACRLLCGAPPGGAASAACGSGAGGGSRGSERVLPLAICVFGSGWEDRRLRERLRSALRSCSALAGGAGAPHVFVMPPLPDAGHPLRAAAAEEAVGEGDLDVAPRFEGLHGAARPAYAYTQALHIVEERFGEVEFLLLADHRAYVNVPLLLRAVLPSLRPPGVYTGCFLDETLFNTGGAPDDDSQCLHLSQCRVAYLRRRRAPMFAHGMGFIVSADLALAVADMAAQTPLRSADVAADVSFGMWAQVLEGTSHESLHEAFHEWPRGELADVGVSVEGGGLDVSRPPSGTSMVVWPMTLERWDHFELSTCSLSAGPRRRGPAGLAAPAPPMPGEAPTQVAPRPPGAAGAPPGDCWQGMGGRPQAWYLVCCSLGWERCWGGAYTAESCCRGVPPSTPDAVRPSDAVAVSLEPLRRFLGFGHEQMRLLMDGIDQALEEAAEPLPALGRLACFTPRDCVREAFARLYQRSWATGALPVAAAAGSGGRPVREVQLEAWLAQAARLVDGHVPEGGGCLEWGPAGLARRFFPAYCGTPEVVAVPGGRDATGGAGVAGRPRAAGAEELGAWGVPDGSVGVAVCAHAFERLALPHRAMARLFAALAPGGLVVWAAAMFGEVHESGGDYFRFTIPGAAALGEDAGFEVVGQYGPGGLRELGAALLGAPAGAVRLPALLEDSGSTWSLLSCVLLRKPAAGKNGPGEGSRCSWKRHTVYTGHKSTCATRRVPGRSTGDASGETRPALHGLRREHLQECSPDAASRLSASVQPWGETPGNLDNPVIWFFMEQGFLAASRRYGQALAAELRRLAVRVGRPSCVRWPPPSVGVPGGLAFRWGDVGSARTLGQIGGPGVARAPPASGLSSRGHVPVCGVDPVWVRVGGLGFPMAARAFWAVAQQVSLAGAISVAFDREAGAGHGGGQGRSAAHVGVMSKSGVTRYSARQIRKAHSTQGAFWPDSSSRGNSLYAGAGDLTDNVSWGWHHPNGVFSTIPVGAPLIDSELNIYVGSDDAIRKFDVSGELLWSYAPRGQLAAAPSIAIGSGSRRMAVAPTEVSAEEEAALRPDWAKQGDDPEVPYETFFAQVKVGDRLKVRPGKAFVGDGGKDLYRDGDQGRIAKVIRQGGDDERVVIQWPRTGHESVANLASLGKRFVRVASEVSAATLPPMLVGSTTSGYVFAVGLSDGEEIWATQASEQIAGVKGAVGAKDGVVVVATNRCTDRYCYRYRNQTNPLTPSNSIVRGLSAADGSALWSYKTRSPVWNMVPQWGPNDTVMFQDFEANAYCLNFKTGALVWKFRASKGMGTYTSAAAVYDAASERFFAMGAKEYEHKYCNPYPAPGVLPHCNTWPGSPGMIYGLNATSGRKMWEYETREPPASGAVGFLNSPAGHTRLVVTLGYNCRYNSPTGLLILDPNNGHFRLEREGPTLWSGMCAGDREGGDIRRAMGGRAACVPNSWSSPVIDSNGDFYVGNQVGVLQKWGSPTGRNRDFQVLSTLTTGVAFQDSAIAFGPGIMAVSTCTSLIVMQTSDGDNFTFPLEY</sequence>
<dbReference type="InterPro" id="IPR018391">
    <property type="entry name" value="PQQ_b-propeller_rpt"/>
</dbReference>
<dbReference type="InterPro" id="IPR015943">
    <property type="entry name" value="WD40/YVTN_repeat-like_dom_sf"/>
</dbReference>
<feature type="region of interest" description="Disordered" evidence="1">
    <location>
        <begin position="685"/>
        <end position="719"/>
    </location>
</feature>
<dbReference type="EMBL" id="CAUYUJ010003236">
    <property type="protein sequence ID" value="CAK0804465.1"/>
    <property type="molecule type" value="Genomic_DNA"/>
</dbReference>
<dbReference type="SUPFAM" id="SSF50998">
    <property type="entry name" value="Quinoprotein alcohol dehydrogenase-like"/>
    <property type="match status" value="2"/>
</dbReference>
<keyword evidence="4" id="KW-1185">Reference proteome</keyword>
<dbReference type="Pfam" id="PF13360">
    <property type="entry name" value="PQQ_2"/>
    <property type="match status" value="1"/>
</dbReference>
<reference evidence="3" key="1">
    <citation type="submission" date="2023-10" db="EMBL/GenBank/DDBJ databases">
        <authorList>
            <person name="Chen Y."/>
            <person name="Shah S."/>
            <person name="Dougan E. K."/>
            <person name="Thang M."/>
            <person name="Chan C."/>
        </authorList>
    </citation>
    <scope>NUCLEOTIDE SEQUENCE [LARGE SCALE GENOMIC DNA]</scope>
</reference>
<protein>
    <recommendedName>
        <fullName evidence="2">Pyrrolo-quinoline quinone repeat domain-containing protein</fullName>
    </recommendedName>
</protein>
<gene>
    <name evidence="3" type="ORF">PCOR1329_LOCUS11258</name>
</gene>
<organism evidence="3 4">
    <name type="scientific">Prorocentrum cordatum</name>
    <dbReference type="NCBI Taxonomy" id="2364126"/>
    <lineage>
        <taxon>Eukaryota</taxon>
        <taxon>Sar</taxon>
        <taxon>Alveolata</taxon>
        <taxon>Dinophyceae</taxon>
        <taxon>Prorocentrales</taxon>
        <taxon>Prorocentraceae</taxon>
        <taxon>Prorocentrum</taxon>
    </lineage>
</organism>
<dbReference type="Gene3D" id="2.130.10.10">
    <property type="entry name" value="YVTN repeat-like/Quinoprotein amine dehydrogenase"/>
    <property type="match status" value="1"/>
</dbReference>
<evidence type="ECO:0000256" key="1">
    <source>
        <dbReference type="SAM" id="MobiDB-lite"/>
    </source>
</evidence>
<evidence type="ECO:0000259" key="2">
    <source>
        <dbReference type="Pfam" id="PF13360"/>
    </source>
</evidence>
<dbReference type="SMART" id="SM00564">
    <property type="entry name" value="PQQ"/>
    <property type="match status" value="3"/>
</dbReference>
<accession>A0ABN9QH67</accession>
<dbReference type="PANTHER" id="PTHR34512">
    <property type="entry name" value="CELL SURFACE PROTEIN"/>
    <property type="match status" value="1"/>
</dbReference>
<dbReference type="SUPFAM" id="SSF53335">
    <property type="entry name" value="S-adenosyl-L-methionine-dependent methyltransferases"/>
    <property type="match status" value="1"/>
</dbReference>
<name>A0ABN9QH67_9DINO</name>
<comment type="caution">
    <text evidence="3">The sequence shown here is derived from an EMBL/GenBank/DDBJ whole genome shotgun (WGS) entry which is preliminary data.</text>
</comment>
<evidence type="ECO:0000313" key="3">
    <source>
        <dbReference type="EMBL" id="CAK0804465.1"/>
    </source>
</evidence>
<dbReference type="InterPro" id="IPR011047">
    <property type="entry name" value="Quinoprotein_ADH-like_sf"/>
</dbReference>
<dbReference type="InterPro" id="IPR029063">
    <property type="entry name" value="SAM-dependent_MTases_sf"/>
</dbReference>
<feature type="compositionally biased region" description="Low complexity" evidence="1">
    <location>
        <begin position="46"/>
        <end position="64"/>
    </location>
</feature>
<dbReference type="InterPro" id="IPR002372">
    <property type="entry name" value="PQQ_rpt_dom"/>
</dbReference>